<sequence length="687" mass="79719">MYDFDQNSLLAWKQKLLNEAFSSSEYINLKDYSHITYLKNFDIEKQETILSDLKNHASFMLNNTSIHEEQKFWAKIIYITARQFGSGWNDFLKYIPQSSPSSKQEHFITLPEDVKNSNIPYKIIQCRPDKPFFDKKSAQKTTWYQKNPLFSYECFDEEHSINYLSKNFGDIFVNTYNSITYPAGKADFMALAFLYWEGGVFADVFSACRASISHFVSNQSNLILFSNENRIEKFFIAAKPRHPLIKRFLDRAIKMIDEKKQDFSHNHFTDNQALTLSILDSYCENDDVFENNIVKFVPYNIFSCFVDFNGQDEFLSSSHHPHSLKTIPSTSILEKENHTGLLPSADRVLGKADASIIPPSTPLTVIGHDHHPDWCERQNKHVITPAAHVYEWSNISLSGPGGLWKDDTFIQLDSYLSHVCETETRDGHWQQPTQTNITHIINEPVIVAFGAGYGCYGHYIVDEIPRIGLIKKVLGEHEFHKLKVVMPLKTPQWAFSLLKETLGIEKENIKFFDHENDKWLIKKAITSEYLHRDYTFNPFTKDFYRNAFSNDVQPFRKICLSRKSWEVNKSHQRIFKQQDWFEAEAVKRGFELVSPERLSIRDQIRLMAETKIQIGEHGSAQHASIYSKSGMTIGTINPLGNVQINIGRVSQDKNIIIYENQTYTDEYNNTFYSCDQSDLLYFFDSLS</sequence>
<dbReference type="RefSeq" id="WP_211680498.1">
    <property type="nucleotide sequence ID" value="NZ_JAGRQH010000001.1"/>
</dbReference>
<evidence type="ECO:0000256" key="1">
    <source>
        <dbReference type="ARBA" id="ARBA00022679"/>
    </source>
</evidence>
<protein>
    <submittedName>
        <fullName evidence="3">DUF563 domain-containing protein</fullName>
    </submittedName>
</protein>
<dbReference type="Pfam" id="PF04577">
    <property type="entry name" value="Glyco_transf_61"/>
    <property type="match status" value="1"/>
</dbReference>
<keyword evidence="4" id="KW-1185">Reference proteome</keyword>
<dbReference type="EMBL" id="JAGRQH010000001">
    <property type="protein sequence ID" value="MBR0558965.1"/>
    <property type="molecule type" value="Genomic_DNA"/>
</dbReference>
<keyword evidence="1" id="KW-0808">Transferase</keyword>
<dbReference type="Pfam" id="PF04488">
    <property type="entry name" value="Gly_transf_sug"/>
    <property type="match status" value="1"/>
</dbReference>
<reference evidence="3 4" key="1">
    <citation type="submission" date="2021-04" db="EMBL/GenBank/DDBJ databases">
        <title>The complete genome sequence of Neokomagataea sp. TBRC 2177.</title>
        <authorList>
            <person name="Charoenyingcharoen P."/>
            <person name="Yukphan P."/>
        </authorList>
    </citation>
    <scope>NUCLEOTIDE SEQUENCE [LARGE SCALE GENOMIC DNA]</scope>
    <source>
        <strain evidence="3 4">TBRC 2177</strain>
    </source>
</reference>
<dbReference type="SUPFAM" id="SSF53448">
    <property type="entry name" value="Nucleotide-diphospho-sugar transferases"/>
    <property type="match status" value="1"/>
</dbReference>
<evidence type="ECO:0000259" key="2">
    <source>
        <dbReference type="Pfam" id="PF04577"/>
    </source>
</evidence>
<name>A0ABS5E4W6_9PROT</name>
<proteinExistence type="predicted"/>
<dbReference type="Gene3D" id="3.90.550.20">
    <property type="match status" value="1"/>
</dbReference>
<evidence type="ECO:0000313" key="3">
    <source>
        <dbReference type="EMBL" id="MBR0558965.1"/>
    </source>
</evidence>
<gene>
    <name evidence="3" type="ORF">KB213_02665</name>
</gene>
<dbReference type="InterPro" id="IPR007577">
    <property type="entry name" value="GlycoTrfase_DXD_sugar-bd_CS"/>
</dbReference>
<dbReference type="PANTHER" id="PTHR32385">
    <property type="entry name" value="MANNOSYL PHOSPHORYLINOSITOL CERAMIDE SYNTHASE"/>
    <property type="match status" value="1"/>
</dbReference>
<dbReference type="InterPro" id="IPR051706">
    <property type="entry name" value="Glycosyltransferase_domain"/>
</dbReference>
<feature type="domain" description="Glycosyltransferase 61 catalytic" evidence="2">
    <location>
        <begin position="456"/>
        <end position="632"/>
    </location>
</feature>
<dbReference type="InterPro" id="IPR049625">
    <property type="entry name" value="Glyco_transf_61_cat"/>
</dbReference>
<dbReference type="Proteomes" id="UP000677812">
    <property type="component" value="Unassembled WGS sequence"/>
</dbReference>
<organism evidence="3 4">
    <name type="scientific">Neokomagataea anthophila</name>
    <dbReference type="NCBI Taxonomy" id="2826925"/>
    <lineage>
        <taxon>Bacteria</taxon>
        <taxon>Pseudomonadati</taxon>
        <taxon>Pseudomonadota</taxon>
        <taxon>Alphaproteobacteria</taxon>
        <taxon>Acetobacterales</taxon>
        <taxon>Acetobacteraceae</taxon>
        <taxon>Neokomagataea</taxon>
    </lineage>
</organism>
<dbReference type="PANTHER" id="PTHR32385:SF15">
    <property type="entry name" value="INOSITOL PHOSPHOCERAMIDE MANNOSYLTRANSFERASE 1"/>
    <property type="match status" value="1"/>
</dbReference>
<dbReference type="InterPro" id="IPR029044">
    <property type="entry name" value="Nucleotide-diphossugar_trans"/>
</dbReference>
<comment type="caution">
    <text evidence="3">The sequence shown here is derived from an EMBL/GenBank/DDBJ whole genome shotgun (WGS) entry which is preliminary data.</text>
</comment>
<evidence type="ECO:0000313" key="4">
    <source>
        <dbReference type="Proteomes" id="UP000677812"/>
    </source>
</evidence>
<accession>A0ABS5E4W6</accession>